<organism evidence="2 3">
    <name type="scientific">Cryphonectria parasitica (strain ATCC 38755 / EP155)</name>
    <dbReference type="NCBI Taxonomy" id="660469"/>
    <lineage>
        <taxon>Eukaryota</taxon>
        <taxon>Fungi</taxon>
        <taxon>Dikarya</taxon>
        <taxon>Ascomycota</taxon>
        <taxon>Pezizomycotina</taxon>
        <taxon>Sordariomycetes</taxon>
        <taxon>Sordariomycetidae</taxon>
        <taxon>Diaporthales</taxon>
        <taxon>Cryphonectriaceae</taxon>
        <taxon>Cryphonectria-Endothia species complex</taxon>
        <taxon>Cryphonectria</taxon>
    </lineage>
</organism>
<dbReference type="EMBL" id="MU032348">
    <property type="protein sequence ID" value="KAF3764852.1"/>
    <property type="molecule type" value="Genomic_DNA"/>
</dbReference>
<dbReference type="OrthoDB" id="4456362at2759"/>
<dbReference type="Pfam" id="PF13577">
    <property type="entry name" value="SnoaL_4"/>
    <property type="match status" value="1"/>
</dbReference>
<dbReference type="InterPro" id="IPR037401">
    <property type="entry name" value="SnoaL-like"/>
</dbReference>
<evidence type="ECO:0000313" key="3">
    <source>
        <dbReference type="Proteomes" id="UP000803844"/>
    </source>
</evidence>
<dbReference type="SUPFAM" id="SSF54427">
    <property type="entry name" value="NTF2-like"/>
    <property type="match status" value="1"/>
</dbReference>
<proteinExistence type="predicted"/>
<keyword evidence="3" id="KW-1185">Reference proteome</keyword>
<sequence>EIAQAIIEKKAQYCRFADSQKWDLFDKVVLPDFRFEFIDNGVVPKEAVFPLFQSREACVAHFSKLLAVKQAHHLVGSPELEQVSSDEVKAVFPIHYYIADKGPIPKPESRITGGAHYHEVFKRVGDEWFLADLKVVHTF</sequence>
<gene>
    <name evidence="2" type="ORF">M406DRAFT_234253</name>
</gene>
<comment type="caution">
    <text evidence="2">The sequence shown here is derived from an EMBL/GenBank/DDBJ whole genome shotgun (WGS) entry which is preliminary data.</text>
</comment>
<feature type="non-terminal residue" evidence="2">
    <location>
        <position position="139"/>
    </location>
</feature>
<reference evidence="2" key="1">
    <citation type="journal article" date="2020" name="Phytopathology">
        <title>Genome sequence of the chestnut blight fungus Cryphonectria parasitica EP155: A fundamental resource for an archetypical invasive plant pathogen.</title>
        <authorList>
            <person name="Crouch J.A."/>
            <person name="Dawe A."/>
            <person name="Aerts A."/>
            <person name="Barry K."/>
            <person name="Churchill A.C.L."/>
            <person name="Grimwood J."/>
            <person name="Hillman B."/>
            <person name="Milgroom M.G."/>
            <person name="Pangilinan J."/>
            <person name="Smith M."/>
            <person name="Salamov A."/>
            <person name="Schmutz J."/>
            <person name="Yadav J."/>
            <person name="Grigoriev I.V."/>
            <person name="Nuss D."/>
        </authorList>
    </citation>
    <scope>NUCLEOTIDE SEQUENCE</scope>
    <source>
        <strain evidence="2">EP155</strain>
    </source>
</reference>
<dbReference type="Proteomes" id="UP000803844">
    <property type="component" value="Unassembled WGS sequence"/>
</dbReference>
<feature type="domain" description="SnoaL-like" evidence="1">
    <location>
        <begin position="4"/>
        <end position="132"/>
    </location>
</feature>
<dbReference type="RefSeq" id="XP_040775813.1">
    <property type="nucleotide sequence ID" value="XM_040915976.1"/>
</dbReference>
<protein>
    <recommendedName>
        <fullName evidence="1">SnoaL-like domain-containing protein</fullName>
    </recommendedName>
</protein>
<evidence type="ECO:0000259" key="1">
    <source>
        <dbReference type="Pfam" id="PF13577"/>
    </source>
</evidence>
<dbReference type="AlphaFoldDB" id="A0A9P5CNZ5"/>
<accession>A0A9P5CNZ5</accession>
<dbReference type="GeneID" id="63833105"/>
<feature type="non-terminal residue" evidence="2">
    <location>
        <position position="1"/>
    </location>
</feature>
<dbReference type="InterPro" id="IPR032710">
    <property type="entry name" value="NTF2-like_dom_sf"/>
</dbReference>
<name>A0A9P5CNZ5_CRYP1</name>
<dbReference type="Gene3D" id="3.10.450.50">
    <property type="match status" value="1"/>
</dbReference>
<evidence type="ECO:0000313" key="2">
    <source>
        <dbReference type="EMBL" id="KAF3764852.1"/>
    </source>
</evidence>